<protein>
    <submittedName>
        <fullName evidence="3">Tripartite tricarboxylate transporter substrate binding protein</fullName>
    </submittedName>
</protein>
<dbReference type="InterPro" id="IPR005064">
    <property type="entry name" value="BUG"/>
</dbReference>
<dbReference type="PROSITE" id="PS51257">
    <property type="entry name" value="PROKAR_LIPOPROTEIN"/>
    <property type="match status" value="1"/>
</dbReference>
<dbReference type="Proteomes" id="UP000622707">
    <property type="component" value="Unassembled WGS sequence"/>
</dbReference>
<dbReference type="PANTHER" id="PTHR42928">
    <property type="entry name" value="TRICARBOXYLATE-BINDING PROTEIN"/>
    <property type="match status" value="1"/>
</dbReference>
<dbReference type="InterPro" id="IPR006311">
    <property type="entry name" value="TAT_signal"/>
</dbReference>
<name>A0ABS1JKK9_9BURK</name>
<evidence type="ECO:0000256" key="1">
    <source>
        <dbReference type="ARBA" id="ARBA00006987"/>
    </source>
</evidence>
<dbReference type="Gene3D" id="3.40.190.10">
    <property type="entry name" value="Periplasmic binding protein-like II"/>
    <property type="match status" value="1"/>
</dbReference>
<evidence type="ECO:0000313" key="3">
    <source>
        <dbReference type="EMBL" id="MBL0424762.1"/>
    </source>
</evidence>
<dbReference type="SUPFAM" id="SSF53850">
    <property type="entry name" value="Periplasmic binding protein-like II"/>
    <property type="match status" value="1"/>
</dbReference>
<feature type="signal peptide" evidence="2">
    <location>
        <begin position="1"/>
        <end position="24"/>
    </location>
</feature>
<keyword evidence="2" id="KW-0732">Signal</keyword>
<dbReference type="PIRSF" id="PIRSF017082">
    <property type="entry name" value="YflP"/>
    <property type="match status" value="1"/>
</dbReference>
<feature type="chain" id="PRO_5045912644" evidence="2">
    <location>
        <begin position="25"/>
        <end position="324"/>
    </location>
</feature>
<dbReference type="PANTHER" id="PTHR42928:SF5">
    <property type="entry name" value="BLR1237 PROTEIN"/>
    <property type="match status" value="1"/>
</dbReference>
<comment type="caution">
    <text evidence="3">The sequence shown here is derived from an EMBL/GenBank/DDBJ whole genome shotgun (WGS) entry which is preliminary data.</text>
</comment>
<sequence>MTLSRRSVLAAATVLACGAGGAFAQPFPGKPIRLLVGFPPGGGVDIIARAISQRLGERLGQPVIVENRPGAGGNIAAEMVARAAPDGSTLLVSAVSSLAISASLYKNPRYDLLKDFTPVAVVASVPNVLVVNPAVKARNVAELIALAKANPGRINFGSAGNGTTVHFAGELFKSMADIDIVHVPYKGAAPAMSDLLAGQVQIMFDFLSAANAHIRSGKLVALGVTGAKRSPLLPNVPTIAEAGLPGYEVLGAFGVMAPAGTPPEIVQRLNHDIRDVVKLPDVRERLVSSAATPEYETPEEFAATLKAEVAKWARIVARTGVQLD</sequence>
<dbReference type="RefSeq" id="WP_201687995.1">
    <property type="nucleotide sequence ID" value="NZ_JAEQND010000003.1"/>
</dbReference>
<gene>
    <name evidence="3" type="ORF">JI746_06550</name>
</gene>
<comment type="similarity">
    <text evidence="1">Belongs to the UPF0065 (bug) family.</text>
</comment>
<evidence type="ECO:0000256" key="2">
    <source>
        <dbReference type="SAM" id="SignalP"/>
    </source>
</evidence>
<dbReference type="PROSITE" id="PS51318">
    <property type="entry name" value="TAT"/>
    <property type="match status" value="1"/>
</dbReference>
<accession>A0ABS1JKK9</accession>
<dbReference type="Pfam" id="PF03401">
    <property type="entry name" value="TctC"/>
    <property type="match status" value="1"/>
</dbReference>
<keyword evidence="4" id="KW-1185">Reference proteome</keyword>
<evidence type="ECO:0000313" key="4">
    <source>
        <dbReference type="Proteomes" id="UP000622707"/>
    </source>
</evidence>
<proteinExistence type="inferred from homology"/>
<dbReference type="Gene3D" id="3.40.190.150">
    <property type="entry name" value="Bordetella uptake gene, domain 1"/>
    <property type="match status" value="1"/>
</dbReference>
<reference evidence="3 4" key="1">
    <citation type="journal article" date="2017" name="Int. J. Syst. Evol. Microbiol.">
        <title>Ramlibacter alkalitolerans sp. nov., alkali-tolerant bacterium isolated from soil of ginseng.</title>
        <authorList>
            <person name="Lee D.H."/>
            <person name="Cha C.J."/>
        </authorList>
    </citation>
    <scope>NUCLEOTIDE SEQUENCE [LARGE SCALE GENOMIC DNA]</scope>
    <source>
        <strain evidence="3 4">KACC 19305</strain>
    </source>
</reference>
<dbReference type="EMBL" id="JAEQND010000003">
    <property type="protein sequence ID" value="MBL0424762.1"/>
    <property type="molecule type" value="Genomic_DNA"/>
</dbReference>
<dbReference type="InterPro" id="IPR042100">
    <property type="entry name" value="Bug_dom1"/>
</dbReference>
<organism evidence="3 4">
    <name type="scientific">Ramlibacter alkalitolerans</name>
    <dbReference type="NCBI Taxonomy" id="2039631"/>
    <lineage>
        <taxon>Bacteria</taxon>
        <taxon>Pseudomonadati</taxon>
        <taxon>Pseudomonadota</taxon>
        <taxon>Betaproteobacteria</taxon>
        <taxon>Burkholderiales</taxon>
        <taxon>Comamonadaceae</taxon>
        <taxon>Ramlibacter</taxon>
    </lineage>
</organism>
<dbReference type="CDD" id="cd13578">
    <property type="entry name" value="PBP2_Bug27"/>
    <property type="match status" value="1"/>
</dbReference>